<dbReference type="GO" id="GO:0003700">
    <property type="term" value="F:DNA-binding transcription factor activity"/>
    <property type="evidence" value="ECO:0007669"/>
    <property type="project" value="TreeGrafter"/>
</dbReference>
<dbReference type="SMART" id="SM00354">
    <property type="entry name" value="HTH_LACI"/>
    <property type="match status" value="1"/>
</dbReference>
<evidence type="ECO:0000313" key="5">
    <source>
        <dbReference type="EMBL" id="SOB99966.1"/>
    </source>
</evidence>
<proteinExistence type="predicted"/>
<evidence type="ECO:0000259" key="4">
    <source>
        <dbReference type="PROSITE" id="PS50932"/>
    </source>
</evidence>
<accession>A0A285S0S3</accession>
<dbReference type="Pfam" id="PF13377">
    <property type="entry name" value="Peripla_BP_3"/>
    <property type="match status" value="1"/>
</dbReference>
<keyword evidence="3" id="KW-0804">Transcription</keyword>
<dbReference type="InterPro" id="IPR046335">
    <property type="entry name" value="LacI/GalR-like_sensor"/>
</dbReference>
<protein>
    <submittedName>
        <fullName evidence="5">Transcriptional regulator, LacI family</fullName>
    </submittedName>
</protein>
<evidence type="ECO:0000256" key="1">
    <source>
        <dbReference type="ARBA" id="ARBA00023015"/>
    </source>
</evidence>
<keyword evidence="1" id="KW-0805">Transcription regulation</keyword>
<evidence type="ECO:0000256" key="2">
    <source>
        <dbReference type="ARBA" id="ARBA00023125"/>
    </source>
</evidence>
<evidence type="ECO:0000313" key="6">
    <source>
        <dbReference type="Proteomes" id="UP000219331"/>
    </source>
</evidence>
<dbReference type="Gene3D" id="1.10.260.40">
    <property type="entry name" value="lambda repressor-like DNA-binding domains"/>
    <property type="match status" value="1"/>
</dbReference>
<dbReference type="CDD" id="cd01392">
    <property type="entry name" value="HTH_LacI"/>
    <property type="match status" value="1"/>
</dbReference>
<dbReference type="SUPFAM" id="SSF53822">
    <property type="entry name" value="Periplasmic binding protein-like I"/>
    <property type="match status" value="1"/>
</dbReference>
<dbReference type="PROSITE" id="PS50932">
    <property type="entry name" value="HTH_LACI_2"/>
    <property type="match status" value="1"/>
</dbReference>
<dbReference type="InterPro" id="IPR010982">
    <property type="entry name" value="Lambda_DNA-bd_dom_sf"/>
</dbReference>
<evidence type="ECO:0000256" key="3">
    <source>
        <dbReference type="ARBA" id="ARBA00023163"/>
    </source>
</evidence>
<dbReference type="Gene3D" id="3.40.50.2300">
    <property type="match status" value="2"/>
</dbReference>
<dbReference type="STRING" id="538381.GCA_001696535_04312"/>
<dbReference type="InterPro" id="IPR028082">
    <property type="entry name" value="Peripla_BP_I"/>
</dbReference>
<sequence length="345" mass="37054">MKRDQGDKTPARRFISAQQVAQKAGVSRSAVSRAFTPGASIAPETREKVMQAAAELGYQVNDLARGLLANRSRLVGLIVTRPEVGFRAHLVSALTRALILRGSVPLIINTGSLEQELQAAQNALFGYRAAATIILSGSPPASFVELARRNGQPLIMIGRSEPDCDHVRIDNTGAARTAARLFVERGFTRLAVAGVASATPSLVEREEAFADEAQRLGASVVRAHGQEANYAGGQKAADALLGGDATAERPQAVFCVNDLVAIGLMDRARSRFGLDLPRELAMVGFDDIPEASWDAYRLSTFRQDPEKMAEGAVAHLERRLTDLDAPPSTLRLEATFVERSTTPGR</sequence>
<dbReference type="Pfam" id="PF00356">
    <property type="entry name" value="LacI"/>
    <property type="match status" value="1"/>
</dbReference>
<dbReference type="PANTHER" id="PTHR30146:SF109">
    <property type="entry name" value="HTH-TYPE TRANSCRIPTIONAL REGULATOR GALS"/>
    <property type="match status" value="1"/>
</dbReference>
<keyword evidence="6" id="KW-1185">Reference proteome</keyword>
<gene>
    <name evidence="5" type="ORF">SAMN05421512_103200</name>
</gene>
<organism evidence="5 6">
    <name type="scientific">Stappia indica</name>
    <dbReference type="NCBI Taxonomy" id="538381"/>
    <lineage>
        <taxon>Bacteria</taxon>
        <taxon>Pseudomonadati</taxon>
        <taxon>Pseudomonadota</taxon>
        <taxon>Alphaproteobacteria</taxon>
        <taxon>Hyphomicrobiales</taxon>
        <taxon>Stappiaceae</taxon>
        <taxon>Stappia</taxon>
    </lineage>
</organism>
<name>A0A285S0S3_9HYPH</name>
<dbReference type="PANTHER" id="PTHR30146">
    <property type="entry name" value="LACI-RELATED TRANSCRIPTIONAL REPRESSOR"/>
    <property type="match status" value="1"/>
</dbReference>
<dbReference type="GO" id="GO:0000976">
    <property type="term" value="F:transcription cis-regulatory region binding"/>
    <property type="evidence" value="ECO:0007669"/>
    <property type="project" value="TreeGrafter"/>
</dbReference>
<dbReference type="AlphaFoldDB" id="A0A285S0S3"/>
<reference evidence="5 6" key="1">
    <citation type="submission" date="2017-08" db="EMBL/GenBank/DDBJ databases">
        <authorList>
            <person name="de Groot N.N."/>
        </authorList>
    </citation>
    <scope>NUCLEOTIDE SEQUENCE [LARGE SCALE GENOMIC DNA]</scope>
    <source>
        <strain evidence="5 6">USBA 352</strain>
    </source>
</reference>
<dbReference type="SUPFAM" id="SSF47413">
    <property type="entry name" value="lambda repressor-like DNA-binding domains"/>
    <property type="match status" value="1"/>
</dbReference>
<dbReference type="Proteomes" id="UP000219331">
    <property type="component" value="Unassembled WGS sequence"/>
</dbReference>
<dbReference type="OrthoDB" id="8433438at2"/>
<dbReference type="RefSeq" id="WP_097174319.1">
    <property type="nucleotide sequence ID" value="NZ_OBML01000003.1"/>
</dbReference>
<dbReference type="EMBL" id="OBML01000003">
    <property type="protein sequence ID" value="SOB99966.1"/>
    <property type="molecule type" value="Genomic_DNA"/>
</dbReference>
<dbReference type="CDD" id="cd06278">
    <property type="entry name" value="PBP1_LacI-like"/>
    <property type="match status" value="1"/>
</dbReference>
<keyword evidence="2" id="KW-0238">DNA-binding</keyword>
<dbReference type="InterPro" id="IPR000843">
    <property type="entry name" value="HTH_LacI"/>
</dbReference>
<feature type="domain" description="HTH lacI-type" evidence="4">
    <location>
        <begin position="15"/>
        <end position="69"/>
    </location>
</feature>